<feature type="domain" description="Putative glycogen debranching enzyme N-terminal" evidence="1">
    <location>
        <begin position="36"/>
        <end position="228"/>
    </location>
</feature>
<keyword evidence="4" id="KW-1185">Reference proteome</keyword>
<sequence>MTAAAIEPAALPAREDGAQFQIGAATSLQERRPRTLKHGDCFAVYDANGDIISAPGSPDGLYFRDTRHLSKLHLALNGVRPLLLSSGLRDDNAALICDLTNPDFEGENGGPILRHDHIHIRRVRILWDATAYERVVIRNFDDCPRRLTLSFAYGADFADVFEVRGDTRPHRGKDLPPVVGADAVTFAYIGLDATRRETHLRFDPAPTALTAERADFLLDLAAGETRILFMQAGCRAPAQEQPVRRSFFVAMRNARRALRVSSSAAASIATSNDTLNEAMRRSVSDLYMLITETPEGPYPYAGIPWFSTVFGRDGLIAALQTLWLDPHIALGVLRHLAANQAEDFDDFSDAEPGKILHELRRSEMAELGEVPFRRYYGSIDSTPLFVILAGAYLERTDEAEHVRALWPNIEAALLWMDKYGDRDGDGWIEYGRRSETGLANQGWKDSHDSIFHADGALARGSIALVEVQAYAYGAWRAAATIAARLGFMERAAQLDARADALRRRFDAQFFDEELGTYVLALDGEKRPCRVRSSNAGHVLFTGLALPERAASVATSLMSGASFSGFGIRTIATTEARYNPMSYHNGSVWPHDTTLVAAGFARYGFRHEAARVFEALFAASTHMDLRRLPELFCGFPRRRGTGPVFYPVACSPQAWATGSMLYMMQICLGLKFEPRENVIRLHRPILPDFVDGVTLRRLRMGKNTLDLSLQRADHDVLVHVAARDGDCRVVTSL</sequence>
<dbReference type="InterPro" id="IPR012341">
    <property type="entry name" value="6hp_glycosidase-like_sf"/>
</dbReference>
<evidence type="ECO:0000313" key="4">
    <source>
        <dbReference type="Proteomes" id="UP000431269"/>
    </source>
</evidence>
<dbReference type="InterPro" id="IPR008928">
    <property type="entry name" value="6-hairpin_glycosidase_sf"/>
</dbReference>
<dbReference type="InterPro" id="IPR032856">
    <property type="entry name" value="GDE_N_bis"/>
</dbReference>
<dbReference type="Pfam" id="PF14742">
    <property type="entry name" value="GDE_N_bis"/>
    <property type="match status" value="1"/>
</dbReference>
<dbReference type="Gene3D" id="1.50.10.10">
    <property type="match status" value="1"/>
</dbReference>
<dbReference type="KEGG" id="tsv:DSM104635_02588"/>
<gene>
    <name evidence="3" type="ORF">DSM104635_02588</name>
</gene>
<dbReference type="EMBL" id="CP047045">
    <property type="protein sequence ID" value="QGZ95737.1"/>
    <property type="molecule type" value="Genomic_DNA"/>
</dbReference>
<dbReference type="Pfam" id="PF22422">
    <property type="entry name" value="MGH1-like_GH"/>
    <property type="match status" value="1"/>
</dbReference>
<dbReference type="Proteomes" id="UP000431269">
    <property type="component" value="Chromosome"/>
</dbReference>
<evidence type="ECO:0000259" key="1">
    <source>
        <dbReference type="Pfam" id="PF14742"/>
    </source>
</evidence>
<evidence type="ECO:0000259" key="2">
    <source>
        <dbReference type="Pfam" id="PF22422"/>
    </source>
</evidence>
<dbReference type="RefSeq" id="WP_158766575.1">
    <property type="nucleotide sequence ID" value="NZ_CP047045.1"/>
</dbReference>
<feature type="domain" description="Mannosylglycerate hydrolase MGH1-like glycoside hydrolase" evidence="2">
    <location>
        <begin position="316"/>
        <end position="618"/>
    </location>
</feature>
<protein>
    <submittedName>
        <fullName evidence="3">Amylo-alpha-1,6-glucosidase</fullName>
    </submittedName>
</protein>
<dbReference type="SUPFAM" id="SSF48208">
    <property type="entry name" value="Six-hairpin glycosidases"/>
    <property type="match status" value="1"/>
</dbReference>
<organism evidence="3 4">
    <name type="scientific">Terricaulis silvestris</name>
    <dbReference type="NCBI Taxonomy" id="2686094"/>
    <lineage>
        <taxon>Bacteria</taxon>
        <taxon>Pseudomonadati</taxon>
        <taxon>Pseudomonadota</taxon>
        <taxon>Alphaproteobacteria</taxon>
        <taxon>Caulobacterales</taxon>
        <taxon>Caulobacteraceae</taxon>
        <taxon>Terricaulis</taxon>
    </lineage>
</organism>
<name>A0A6I6MSI0_9CAUL</name>
<dbReference type="AlphaFoldDB" id="A0A6I6MSI0"/>
<dbReference type="GO" id="GO:0005975">
    <property type="term" value="P:carbohydrate metabolic process"/>
    <property type="evidence" value="ECO:0007669"/>
    <property type="project" value="InterPro"/>
</dbReference>
<proteinExistence type="predicted"/>
<accession>A0A6I6MSI0</accession>
<evidence type="ECO:0000313" key="3">
    <source>
        <dbReference type="EMBL" id="QGZ95737.1"/>
    </source>
</evidence>
<dbReference type="InterPro" id="IPR054491">
    <property type="entry name" value="MGH1-like_GH"/>
</dbReference>
<reference evidence="4" key="1">
    <citation type="submission" date="2019-12" db="EMBL/GenBank/DDBJ databases">
        <title>Complete genome of Terracaulis silvestris 0127_4.</title>
        <authorList>
            <person name="Vieira S."/>
            <person name="Riedel T."/>
            <person name="Sproer C."/>
            <person name="Pascual J."/>
            <person name="Boedeker C."/>
            <person name="Overmann J."/>
        </authorList>
    </citation>
    <scope>NUCLEOTIDE SEQUENCE [LARGE SCALE GENOMIC DNA]</scope>
    <source>
        <strain evidence="4">0127_4</strain>
    </source>
</reference>